<dbReference type="Proteomes" id="UP001597400">
    <property type="component" value="Unassembled WGS sequence"/>
</dbReference>
<feature type="transmembrane region" description="Helical" evidence="1">
    <location>
        <begin position="113"/>
        <end position="133"/>
    </location>
</feature>
<name>A0ABW4U1F4_9SPHN</name>
<feature type="transmembrane region" description="Helical" evidence="1">
    <location>
        <begin position="50"/>
        <end position="74"/>
    </location>
</feature>
<gene>
    <name evidence="2" type="ORF">ACFSGX_15185</name>
</gene>
<proteinExistence type="predicted"/>
<comment type="caution">
    <text evidence="2">The sequence shown here is derived from an EMBL/GenBank/DDBJ whole genome shotgun (WGS) entry which is preliminary data.</text>
</comment>
<sequence>MSAFAAPLVVALTGMFYLGGYIHRQLLLSFFGISPAMFTESIQTTIARGYISVLLQLILIVVGAIVVVIFNYVWRSALHKWFPNRFRSPSARRVYLRKKLNGKLFKTVMAFGGIYQLLIFGALSGMGTGTFSATRIVYLLNKKCANGCYAYHFGKKRAIGILLLSDNNYTMVQSIDGTRIFATKDLTAVHPYGRPSILPPI</sequence>
<evidence type="ECO:0000313" key="2">
    <source>
        <dbReference type="EMBL" id="MFD1952116.1"/>
    </source>
</evidence>
<keyword evidence="1" id="KW-0812">Transmembrane</keyword>
<evidence type="ECO:0000313" key="3">
    <source>
        <dbReference type="Proteomes" id="UP001597400"/>
    </source>
</evidence>
<protein>
    <recommendedName>
        <fullName evidence="4">DUF898 domain-containing protein</fullName>
    </recommendedName>
</protein>
<keyword evidence="1" id="KW-1133">Transmembrane helix</keyword>
<accession>A0ABW4U1F4</accession>
<evidence type="ECO:0008006" key="4">
    <source>
        <dbReference type="Google" id="ProtNLM"/>
    </source>
</evidence>
<organism evidence="2 3">
    <name type="scientific">Sphingomonas arantia</name>
    <dbReference type="NCBI Taxonomy" id="1460676"/>
    <lineage>
        <taxon>Bacteria</taxon>
        <taxon>Pseudomonadati</taxon>
        <taxon>Pseudomonadota</taxon>
        <taxon>Alphaproteobacteria</taxon>
        <taxon>Sphingomonadales</taxon>
        <taxon>Sphingomonadaceae</taxon>
        <taxon>Sphingomonas</taxon>
    </lineage>
</organism>
<dbReference type="RefSeq" id="WP_380931175.1">
    <property type="nucleotide sequence ID" value="NZ_JBHUGS010000005.1"/>
</dbReference>
<evidence type="ECO:0000256" key="1">
    <source>
        <dbReference type="SAM" id="Phobius"/>
    </source>
</evidence>
<reference evidence="3" key="1">
    <citation type="journal article" date="2019" name="Int. J. Syst. Evol. Microbiol.">
        <title>The Global Catalogue of Microorganisms (GCM) 10K type strain sequencing project: providing services to taxonomists for standard genome sequencing and annotation.</title>
        <authorList>
            <consortium name="The Broad Institute Genomics Platform"/>
            <consortium name="The Broad Institute Genome Sequencing Center for Infectious Disease"/>
            <person name="Wu L."/>
            <person name="Ma J."/>
        </authorList>
    </citation>
    <scope>NUCLEOTIDE SEQUENCE [LARGE SCALE GENOMIC DNA]</scope>
    <source>
        <strain evidence="3">CGMCC 1.12702</strain>
    </source>
</reference>
<dbReference type="EMBL" id="JBHUGS010000005">
    <property type="protein sequence ID" value="MFD1952116.1"/>
    <property type="molecule type" value="Genomic_DNA"/>
</dbReference>
<keyword evidence="1" id="KW-0472">Membrane</keyword>
<keyword evidence="3" id="KW-1185">Reference proteome</keyword>